<gene>
    <name evidence="2" type="ORF">ACFQL7_00155</name>
</gene>
<comment type="caution">
    <text evidence="2">The sequence shown here is derived from an EMBL/GenBank/DDBJ whole genome shotgun (WGS) entry which is preliminary data.</text>
</comment>
<dbReference type="Proteomes" id="UP001596417">
    <property type="component" value="Unassembled WGS sequence"/>
</dbReference>
<dbReference type="PANTHER" id="PTHR39209">
    <property type="match status" value="1"/>
</dbReference>
<proteinExistence type="predicted"/>
<sequence length="232" mass="25637">MNQIVVKQDAHDLGIVNPVGCRIRGLDVQIGAPELDGDVNKVEKVVNDNLDAILDKPEVKQFHEFFSKIGYPDQTPSGEQLVKIVEKKGLKRRNNVVDAYNIASAEFGVSLGMHDAATLGGDVIIQRASGGERFLPIFHDEYIVAQSGDLVYGTDDHMLALFGEVTRDAEKFRVTDLTNEVLLVARGNRKTSEDYNRAACRRAYDLISKTCPDAEMEFLDVVVESNKKATLA</sequence>
<evidence type="ECO:0000313" key="3">
    <source>
        <dbReference type="Proteomes" id="UP001596417"/>
    </source>
</evidence>
<reference evidence="2 3" key="1">
    <citation type="journal article" date="2019" name="Int. J. Syst. Evol. Microbiol.">
        <title>The Global Catalogue of Microorganisms (GCM) 10K type strain sequencing project: providing services to taxonomists for standard genome sequencing and annotation.</title>
        <authorList>
            <consortium name="The Broad Institute Genomics Platform"/>
            <consortium name="The Broad Institute Genome Sequencing Center for Infectious Disease"/>
            <person name="Wu L."/>
            <person name="Ma J."/>
        </authorList>
    </citation>
    <scope>NUCLEOTIDE SEQUENCE [LARGE SCALE GENOMIC DNA]</scope>
    <source>
        <strain evidence="2 3">RDMS1</strain>
    </source>
</reference>
<dbReference type="AlphaFoldDB" id="A0ABD5YHN9"/>
<dbReference type="GO" id="GO:0016874">
    <property type="term" value="F:ligase activity"/>
    <property type="evidence" value="ECO:0007669"/>
    <property type="project" value="UniProtKB-KW"/>
</dbReference>
<dbReference type="Gene3D" id="3.50.40.10">
    <property type="entry name" value="Phenylalanyl-trna Synthetase, Chain B, domain 3"/>
    <property type="match status" value="1"/>
</dbReference>
<dbReference type="SUPFAM" id="SSF56037">
    <property type="entry name" value="PheT/TilS domain"/>
    <property type="match status" value="1"/>
</dbReference>
<organism evidence="2 3">
    <name type="scientific">Halocatena marina</name>
    <dbReference type="NCBI Taxonomy" id="2934937"/>
    <lineage>
        <taxon>Archaea</taxon>
        <taxon>Methanobacteriati</taxon>
        <taxon>Methanobacteriota</taxon>
        <taxon>Stenosarchaea group</taxon>
        <taxon>Halobacteria</taxon>
        <taxon>Halobacteriales</taxon>
        <taxon>Natronomonadaceae</taxon>
        <taxon>Halocatena</taxon>
    </lineage>
</organism>
<feature type="domain" description="B3/B4 tRNA-binding" evidence="1">
    <location>
        <begin position="60"/>
        <end position="212"/>
    </location>
</feature>
<keyword evidence="3" id="KW-1185">Reference proteome</keyword>
<dbReference type="InterPro" id="IPR020825">
    <property type="entry name" value="Phe-tRNA_synthase-like_B3/B4"/>
</dbReference>
<dbReference type="GeneID" id="76197955"/>
<dbReference type="RefSeq" id="WP_264555432.1">
    <property type="nucleotide sequence ID" value="NZ_CP109979.1"/>
</dbReference>
<protein>
    <submittedName>
        <fullName evidence="2">Phenylalanine--tRNA ligase beta subunit-related protein</fullName>
    </submittedName>
</protein>
<dbReference type="InterPro" id="IPR005146">
    <property type="entry name" value="B3/B4_tRNA-bd"/>
</dbReference>
<dbReference type="PANTHER" id="PTHR39209:SF2">
    <property type="entry name" value="CYTOPLASMIC PROTEIN"/>
    <property type="match status" value="1"/>
</dbReference>
<evidence type="ECO:0000259" key="1">
    <source>
        <dbReference type="SMART" id="SM00873"/>
    </source>
</evidence>
<dbReference type="EMBL" id="JBHTAX010000001">
    <property type="protein sequence ID" value="MFC7188422.1"/>
    <property type="molecule type" value="Genomic_DNA"/>
</dbReference>
<dbReference type="Pfam" id="PF03483">
    <property type="entry name" value="B3_4"/>
    <property type="match status" value="1"/>
</dbReference>
<evidence type="ECO:0000313" key="2">
    <source>
        <dbReference type="EMBL" id="MFC7188422.1"/>
    </source>
</evidence>
<name>A0ABD5YHN9_9EURY</name>
<keyword evidence="2" id="KW-0436">Ligase</keyword>
<accession>A0ABD5YHN9</accession>
<dbReference type="SMART" id="SM00873">
    <property type="entry name" value="B3_4"/>
    <property type="match status" value="1"/>
</dbReference>